<evidence type="ECO:0000313" key="2">
    <source>
        <dbReference type="Proteomes" id="UP001596447"/>
    </source>
</evidence>
<dbReference type="AlphaFoldDB" id="A0ABD5Z307"/>
<dbReference type="EMBL" id="JBHTAR010000011">
    <property type="protein sequence ID" value="MFC7199548.1"/>
    <property type="molecule type" value="Genomic_DNA"/>
</dbReference>
<proteinExistence type="predicted"/>
<keyword evidence="2" id="KW-1185">Reference proteome</keyword>
<organism evidence="1 2">
    <name type="scientific">Halospeciosus flavus</name>
    <dbReference type="NCBI Taxonomy" id="3032283"/>
    <lineage>
        <taxon>Archaea</taxon>
        <taxon>Methanobacteriati</taxon>
        <taxon>Methanobacteriota</taxon>
        <taxon>Stenosarchaea group</taxon>
        <taxon>Halobacteria</taxon>
        <taxon>Halobacteriales</taxon>
        <taxon>Halobacteriaceae</taxon>
        <taxon>Halospeciosus</taxon>
    </lineage>
</organism>
<sequence>MGTKPDSGHHGGNSLYGVMRLIVEDRDGNVLVEGFISDSELTYDPNPDFTVTIDPAEGEI</sequence>
<reference evidence="1 2" key="1">
    <citation type="journal article" date="2019" name="Int. J. Syst. Evol. Microbiol.">
        <title>The Global Catalogue of Microorganisms (GCM) 10K type strain sequencing project: providing services to taxonomists for standard genome sequencing and annotation.</title>
        <authorList>
            <consortium name="The Broad Institute Genomics Platform"/>
            <consortium name="The Broad Institute Genome Sequencing Center for Infectious Disease"/>
            <person name="Wu L."/>
            <person name="Ma J."/>
        </authorList>
    </citation>
    <scope>NUCLEOTIDE SEQUENCE [LARGE SCALE GENOMIC DNA]</scope>
    <source>
        <strain evidence="1 2">XZGYJ-43</strain>
    </source>
</reference>
<dbReference type="Proteomes" id="UP001596447">
    <property type="component" value="Unassembled WGS sequence"/>
</dbReference>
<gene>
    <name evidence="1" type="ORF">ACFQJ9_09005</name>
</gene>
<dbReference type="RefSeq" id="WP_279529477.1">
    <property type="nucleotide sequence ID" value="NZ_CP122312.1"/>
</dbReference>
<comment type="caution">
    <text evidence="1">The sequence shown here is derived from an EMBL/GenBank/DDBJ whole genome shotgun (WGS) entry which is preliminary data.</text>
</comment>
<accession>A0ABD5Z307</accession>
<name>A0ABD5Z307_9EURY</name>
<evidence type="ECO:0000313" key="1">
    <source>
        <dbReference type="EMBL" id="MFC7199548.1"/>
    </source>
</evidence>
<protein>
    <submittedName>
        <fullName evidence="1">Uncharacterized protein</fullName>
    </submittedName>
</protein>